<dbReference type="AlphaFoldDB" id="A0A328CBB7"/>
<dbReference type="SUPFAM" id="SSF103642">
    <property type="entry name" value="Sec-C motif"/>
    <property type="match status" value="1"/>
</dbReference>
<proteinExistence type="predicted"/>
<organism evidence="2 3">
    <name type="scientific">Lujinxingia litoralis</name>
    <dbReference type="NCBI Taxonomy" id="2211119"/>
    <lineage>
        <taxon>Bacteria</taxon>
        <taxon>Deltaproteobacteria</taxon>
        <taxon>Bradymonadales</taxon>
        <taxon>Lujinxingiaceae</taxon>
        <taxon>Lujinxingia</taxon>
    </lineage>
</organism>
<dbReference type="InterPro" id="IPR004027">
    <property type="entry name" value="SEC_C_motif"/>
</dbReference>
<dbReference type="Pfam" id="PF02810">
    <property type="entry name" value="SEC-C"/>
    <property type="match status" value="1"/>
</dbReference>
<feature type="region of interest" description="Disordered" evidence="1">
    <location>
        <begin position="1"/>
        <end position="20"/>
    </location>
</feature>
<reference evidence="2 3" key="1">
    <citation type="submission" date="2018-05" db="EMBL/GenBank/DDBJ databases">
        <title>Lujinxingia marina gen. nov. sp. nov., a new facultative anaerobic member of the class Deltaproteobacteria, and proposal of Lujinxingaceae fam. nov.</title>
        <authorList>
            <person name="Li C.-M."/>
        </authorList>
    </citation>
    <scope>NUCLEOTIDE SEQUENCE [LARGE SCALE GENOMIC DNA]</scope>
    <source>
        <strain evidence="2 3">B210</strain>
    </source>
</reference>
<evidence type="ECO:0000313" key="3">
    <source>
        <dbReference type="Proteomes" id="UP000249169"/>
    </source>
</evidence>
<gene>
    <name evidence="2" type="ORF">DL240_06395</name>
</gene>
<comment type="caution">
    <text evidence="2">The sequence shown here is derived from an EMBL/GenBank/DDBJ whole genome shotgun (WGS) entry which is preliminary data.</text>
</comment>
<accession>A0A328CBB7</accession>
<evidence type="ECO:0008006" key="4">
    <source>
        <dbReference type="Google" id="ProtNLM"/>
    </source>
</evidence>
<name>A0A328CBB7_9DELT</name>
<sequence length="203" mass="23079">MSEAIPASEIPENIGRNDPCPCGSEKKYKRCCQRTHQIQKESEKQSRQPHQLIGSKTIPYKVYKVLTQVFESNALALYYDLSHEAGPFRQRYPEKGAFIEAVDQGNDAMVAGPDYELQHFRVDGPDVYVVLTQGQNDPRVEEVQVDVITLRPNELDAEGNAREADYRGFRIWDVQRHTVNKDEFTSATHPDLSKLGVTWKAAN</sequence>
<evidence type="ECO:0000313" key="2">
    <source>
        <dbReference type="EMBL" id="RAL23779.1"/>
    </source>
</evidence>
<dbReference type="EMBL" id="QHKO01000002">
    <property type="protein sequence ID" value="RAL23779.1"/>
    <property type="molecule type" value="Genomic_DNA"/>
</dbReference>
<dbReference type="Proteomes" id="UP000249169">
    <property type="component" value="Unassembled WGS sequence"/>
</dbReference>
<evidence type="ECO:0000256" key="1">
    <source>
        <dbReference type="SAM" id="MobiDB-lite"/>
    </source>
</evidence>
<dbReference type="RefSeq" id="WP_111729037.1">
    <property type="nucleotide sequence ID" value="NZ_QHKO01000002.1"/>
</dbReference>
<keyword evidence="3" id="KW-1185">Reference proteome</keyword>
<protein>
    <recommendedName>
        <fullName evidence="4">Zinc chelation protein SecC</fullName>
    </recommendedName>
</protein>
<dbReference type="Gene3D" id="3.10.450.50">
    <property type="match status" value="1"/>
</dbReference>
<dbReference type="OrthoDB" id="5431394at2"/>